<evidence type="ECO:0000256" key="2">
    <source>
        <dbReference type="SAM" id="MobiDB-lite"/>
    </source>
</evidence>
<sequence>MSQNKQATLLSSEDAAGRGFSTDKKISGGCAKCGYEVLIYYHYDSGEPVPNAPFVLIDSNKTEIHGQTDANGLCFIYDMGGGTFELMLEEGEDEFTPQETIQNNPVLQSTPGYAALAGEYFTLFLLLRKQGLVTYDADDSSDRHIDIDGAGIFTSIPDEYTKAYRRFWELDKKINRGNRQLKQAINKIHHSLAAETADAGGDDNAALMMFCEIILGCIPVVGQALDVYSIGEWCWQTHEDPKQMKDPLHVAGGVLCVIGVIPGLGDAIKVSGRAIIKALRNASSPAAVQFAIKTIRSLSNGNLVKGVTELRGLLKEYGQKGKAMLLTMQQALVTAMKASEKDGWIVALMKDRFSKMLDYLDQLVKRYDEAIATLETEFDKFIPLILTRVSGSPRPKGSFTKKADAPPSHTTAESRAASPSSGSKSESTDAPTATTQSDVKPSGDEVKPPHPEKPAPEGKAPHKSEPSKPADAVAENPKPKEPVKKKSEAPPEEANSINAGRNTEKPSGKEGGQEDANNRNGTNKADSKDSKQKGDPVDMATGAVVEKRTDIQLAGSLPLSLQRYYRSTGERYSGLLGRLWRTNWDISLTLNNGVATLTDGEFNQAFFTLPNEGEVSRSPSNLQWRLIRQQGELVLHHVDGLRYRFEHALGLQLCLTSIDDAAGNRVTFEWMLGELCWVVLSDGRLIHVTTERRRVTVLTLCTPQRQPLKTLASYTYDDHGHLLSVRADEGRNFDYRYSQEGWLLRWSDLGSTWVEHDYDKKGRAIRDRTSEGYWPGHFEYDDDTLTSHYHSGFGGVFSYVRDERNNILLQRTPDGGETRYEWVDNQLVAETDPLGGRTVYQRNDWGLVTEVTLPDGATHQYAYDDNGQLLSYTDPLSSEWRYQRNAVGQVVEVNDPEGREWLYRYGETGQLSTVIGPDGVLQRYHYNRRGLLSRLERDNTPAVMFRYDDLDRLTERHIGHEAGVQVRRWEYDGVRESPSKVVYEDGSETRFGYDVEGNLTAVTDALGQRYQFRYGAFDNLLEATDPLGATVRYHYNAEAEFAGVTNSQGRDWTYSFDSSGRLSEERHYDGRVYRYDYDVADRLVQRTAPDGSTLHYEHDAAGRITRITARKADGETDGITELAYDVAGRLIKAASPDAVVEYAYNRAGQVTSETVNGEAVQSGYDAGGQRAVVEGILAPLQLAWQSGRLSSLGIGSHQPLQFSHTAAGEEQRRSNGSGFSLRHEWSPTGLLQRQALEGADGRVNDVLERRYQYDVLDRLTGISDSHWGEQAFRLNGAGQVTAERRDEGRRRQARLFGYDSEQNLCEVSQIAPGLGETLKVQDAVVQSSARYDAAGRVVERGHTQYRYDDCGRLVMKRETRAGFRPKDTHFDWDVQDRLVRVSLPDGARWRYRYDAFGRRVSKVREGQLPSAQAVARVAYRWDGDQLIGQQQYYADGSAAREVQWVYEPGSFRPLAQVEAQGDRTQLHYIVTDLTGTARELCSEEGEVRWRGEQGLWGAHREERRPIPLRRYLGDAANEEVYCELRYQGQLYDTETGLYYNRHRYYDAQSGQYLSQDPIGLLGGIRPQGYVHNPLEWVDPLGLTPKEGGKDKTDESYKNRSLPRDKHGNPVPDVDAPHTQLGMKKGRKGDYLQGREWGYDDNGKLVPKRDIDFTDHGRPGNHPNPHQHDFIPNPTGGTLQHGPAKPLEYP</sequence>
<dbReference type="NCBIfam" id="TIGR03696">
    <property type="entry name" value="Rhs_assc_core"/>
    <property type="match status" value="1"/>
</dbReference>
<organism evidence="5 6">
    <name type="scientific">Pectobacterium araliae</name>
    <dbReference type="NCBI Taxonomy" id="3073862"/>
    <lineage>
        <taxon>Bacteria</taxon>
        <taxon>Pseudomonadati</taxon>
        <taxon>Pseudomonadota</taxon>
        <taxon>Gammaproteobacteria</taxon>
        <taxon>Enterobacterales</taxon>
        <taxon>Pectobacteriaceae</taxon>
        <taxon>Pectobacterium</taxon>
    </lineage>
</organism>
<dbReference type="RefSeq" id="WP_338659315.1">
    <property type="nucleotide sequence ID" value="NZ_AP028908.1"/>
</dbReference>
<feature type="compositionally biased region" description="Low complexity" evidence="2">
    <location>
        <begin position="413"/>
        <end position="425"/>
    </location>
</feature>
<feature type="domain" description="Teneurin-like YD-shell" evidence="4">
    <location>
        <begin position="1275"/>
        <end position="1556"/>
    </location>
</feature>
<dbReference type="InterPro" id="IPR050708">
    <property type="entry name" value="T6SS_VgrG/RHS"/>
</dbReference>
<evidence type="ECO:0000313" key="5">
    <source>
        <dbReference type="EMBL" id="BES85897.1"/>
    </source>
</evidence>
<feature type="region of interest" description="Disordered" evidence="2">
    <location>
        <begin position="392"/>
        <end position="537"/>
    </location>
</feature>
<dbReference type="Pfam" id="PF25023">
    <property type="entry name" value="TEN_YD-shell"/>
    <property type="match status" value="2"/>
</dbReference>
<keyword evidence="6" id="KW-1185">Reference proteome</keyword>
<dbReference type="CDD" id="cd20746">
    <property type="entry name" value="FIX_Ntox15_NUC_DUF4112_RhsA-like"/>
    <property type="match status" value="1"/>
</dbReference>
<feature type="domain" description="DUF6531" evidence="3">
    <location>
        <begin position="534"/>
        <end position="603"/>
    </location>
</feature>
<evidence type="ECO:0000256" key="1">
    <source>
        <dbReference type="ARBA" id="ARBA00022737"/>
    </source>
</evidence>
<dbReference type="EMBL" id="AP028908">
    <property type="protein sequence ID" value="BES85897.1"/>
    <property type="molecule type" value="Genomic_DNA"/>
</dbReference>
<gene>
    <name evidence="5" type="ORF">PEC302110_29940</name>
</gene>
<feature type="domain" description="Teneurin-like YD-shell" evidence="4">
    <location>
        <begin position="840"/>
        <end position="957"/>
    </location>
</feature>
<evidence type="ECO:0008006" key="7">
    <source>
        <dbReference type="Google" id="ProtNLM"/>
    </source>
</evidence>
<evidence type="ECO:0000259" key="3">
    <source>
        <dbReference type="Pfam" id="PF20148"/>
    </source>
</evidence>
<dbReference type="Pfam" id="PF20148">
    <property type="entry name" value="DUF6531"/>
    <property type="match status" value="1"/>
</dbReference>
<feature type="compositionally biased region" description="Basic and acidic residues" evidence="2">
    <location>
        <begin position="441"/>
        <end position="468"/>
    </location>
</feature>
<feature type="compositionally biased region" description="Polar residues" evidence="2">
    <location>
        <begin position="428"/>
        <end position="439"/>
    </location>
</feature>
<dbReference type="Pfam" id="PF05593">
    <property type="entry name" value="RHS_repeat"/>
    <property type="match status" value="2"/>
</dbReference>
<dbReference type="KEGG" id="parl:PEC302110_29940"/>
<feature type="compositionally biased region" description="Basic and acidic residues" evidence="2">
    <location>
        <begin position="502"/>
        <end position="512"/>
    </location>
</feature>
<reference evidence="6" key="1">
    <citation type="journal article" date="2024" name="Int. J. Syst. Evol. Microbiol.">
        <title>Pectobacterium araliae sp. nov., a pathogen causing bacterial soft rot of Japanese angelica tree in Japan.</title>
        <authorList>
            <person name="Sawada H."/>
            <person name="Someya N."/>
            <person name="Morohoshi T."/>
            <person name="Ono M."/>
            <person name="Satou M."/>
        </authorList>
    </citation>
    <scope>NUCLEOTIDE SEQUENCE [LARGE SCALE GENOMIC DNA]</scope>
    <source>
        <strain evidence="6">MAFF 302110</strain>
    </source>
</reference>
<dbReference type="PANTHER" id="PTHR32305">
    <property type="match status" value="1"/>
</dbReference>
<dbReference type="Gene3D" id="2.180.10.10">
    <property type="entry name" value="RHS repeat-associated core"/>
    <property type="match status" value="1"/>
</dbReference>
<dbReference type="InterPro" id="IPR056823">
    <property type="entry name" value="TEN-like_YD-shell"/>
</dbReference>
<feature type="compositionally biased region" description="Basic and acidic residues" evidence="2">
    <location>
        <begin position="1636"/>
        <end position="1657"/>
    </location>
</feature>
<proteinExistence type="predicted"/>
<evidence type="ECO:0000259" key="4">
    <source>
        <dbReference type="Pfam" id="PF25023"/>
    </source>
</evidence>
<dbReference type="InterPro" id="IPR022385">
    <property type="entry name" value="Rhs_assc_core"/>
</dbReference>
<feature type="compositionally biased region" description="Basic and acidic residues" evidence="2">
    <location>
        <begin position="477"/>
        <end position="489"/>
    </location>
</feature>
<name>A0AAN0KBQ8_9GAMM</name>
<keyword evidence="1" id="KW-0677">Repeat</keyword>
<dbReference type="Proteomes" id="UP001377830">
    <property type="component" value="Chromosome"/>
</dbReference>
<feature type="region of interest" description="Disordered" evidence="2">
    <location>
        <begin position="1580"/>
        <end position="1689"/>
    </location>
</feature>
<protein>
    <recommendedName>
        <fullName evidence="7">Type IV secretion protein Rhs</fullName>
    </recommendedName>
</protein>
<dbReference type="NCBIfam" id="TIGR01643">
    <property type="entry name" value="YD_repeat_2x"/>
    <property type="match status" value="7"/>
</dbReference>
<dbReference type="InterPro" id="IPR031325">
    <property type="entry name" value="RHS_repeat"/>
</dbReference>
<dbReference type="PANTHER" id="PTHR32305:SF15">
    <property type="entry name" value="PROTEIN RHSA-RELATED"/>
    <property type="match status" value="1"/>
</dbReference>
<dbReference type="InterPro" id="IPR049802">
    <property type="entry name" value="RhsC-like_FIX"/>
</dbReference>
<feature type="compositionally biased region" description="Basic and acidic residues" evidence="2">
    <location>
        <begin position="525"/>
        <end position="536"/>
    </location>
</feature>
<dbReference type="InterPro" id="IPR045351">
    <property type="entry name" value="DUF6531"/>
</dbReference>
<accession>A0AAN0KBQ8</accession>
<feature type="compositionally biased region" description="Basic and acidic residues" evidence="2">
    <location>
        <begin position="1586"/>
        <end position="1607"/>
    </location>
</feature>
<evidence type="ECO:0000313" key="6">
    <source>
        <dbReference type="Proteomes" id="UP001377830"/>
    </source>
</evidence>
<dbReference type="InterPro" id="IPR006530">
    <property type="entry name" value="YD"/>
</dbReference>